<proteinExistence type="predicted"/>
<dbReference type="Proteomes" id="UP000299102">
    <property type="component" value="Unassembled WGS sequence"/>
</dbReference>
<evidence type="ECO:0008006" key="3">
    <source>
        <dbReference type="Google" id="ProtNLM"/>
    </source>
</evidence>
<reference evidence="1 2" key="1">
    <citation type="journal article" date="2019" name="Commun. Biol.">
        <title>The bagworm genome reveals a unique fibroin gene that provides high tensile strength.</title>
        <authorList>
            <person name="Kono N."/>
            <person name="Nakamura H."/>
            <person name="Ohtoshi R."/>
            <person name="Tomita M."/>
            <person name="Numata K."/>
            <person name="Arakawa K."/>
        </authorList>
    </citation>
    <scope>NUCLEOTIDE SEQUENCE [LARGE SCALE GENOMIC DNA]</scope>
</reference>
<protein>
    <recommendedName>
        <fullName evidence="3">Mariner Mos1 transposase</fullName>
    </recommendedName>
</protein>
<dbReference type="AlphaFoldDB" id="A0A4C1TW23"/>
<evidence type="ECO:0000313" key="2">
    <source>
        <dbReference type="Proteomes" id="UP000299102"/>
    </source>
</evidence>
<keyword evidence="2" id="KW-1185">Reference proteome</keyword>
<name>A0A4C1TW23_EUMVA</name>
<dbReference type="OrthoDB" id="10017160at2759"/>
<dbReference type="Gene3D" id="3.30.420.10">
    <property type="entry name" value="Ribonuclease H-like superfamily/Ribonuclease H"/>
    <property type="match status" value="1"/>
</dbReference>
<sequence>MHSHTSAETIRFLEGEKFELTGHPPYSPDLASNDFYLFPRLSKCIYIDYINLPLVPLWWPYSEAERAAGNFRGAFPLFAELSPAARLPI</sequence>
<dbReference type="InterPro" id="IPR036397">
    <property type="entry name" value="RNaseH_sf"/>
</dbReference>
<organism evidence="1 2">
    <name type="scientific">Eumeta variegata</name>
    <name type="common">Bagworm moth</name>
    <name type="synonym">Eumeta japonica</name>
    <dbReference type="NCBI Taxonomy" id="151549"/>
    <lineage>
        <taxon>Eukaryota</taxon>
        <taxon>Metazoa</taxon>
        <taxon>Ecdysozoa</taxon>
        <taxon>Arthropoda</taxon>
        <taxon>Hexapoda</taxon>
        <taxon>Insecta</taxon>
        <taxon>Pterygota</taxon>
        <taxon>Neoptera</taxon>
        <taxon>Endopterygota</taxon>
        <taxon>Lepidoptera</taxon>
        <taxon>Glossata</taxon>
        <taxon>Ditrysia</taxon>
        <taxon>Tineoidea</taxon>
        <taxon>Psychidae</taxon>
        <taxon>Oiketicinae</taxon>
        <taxon>Eumeta</taxon>
    </lineage>
</organism>
<accession>A0A4C1TW23</accession>
<dbReference type="EMBL" id="BGZK01000094">
    <property type="protein sequence ID" value="GBP18231.1"/>
    <property type="molecule type" value="Genomic_DNA"/>
</dbReference>
<evidence type="ECO:0000313" key="1">
    <source>
        <dbReference type="EMBL" id="GBP18231.1"/>
    </source>
</evidence>
<comment type="caution">
    <text evidence="1">The sequence shown here is derived from an EMBL/GenBank/DDBJ whole genome shotgun (WGS) entry which is preliminary data.</text>
</comment>
<gene>
    <name evidence="1" type="ORF">EVAR_9073_1</name>
</gene>
<dbReference type="GO" id="GO:0003676">
    <property type="term" value="F:nucleic acid binding"/>
    <property type="evidence" value="ECO:0007669"/>
    <property type="project" value="InterPro"/>
</dbReference>